<accession>A0A6V7QIW6</accession>
<feature type="chain" id="PRO_5028094160" evidence="1">
    <location>
        <begin position="23"/>
        <end position="163"/>
    </location>
</feature>
<protein>
    <submittedName>
        <fullName evidence="2">Uncharacterized protein</fullName>
    </submittedName>
</protein>
<gene>
    <name evidence="2" type="ORF">CB5_LOCUS25987</name>
</gene>
<name>A0A6V7QIW6_ANACO</name>
<evidence type="ECO:0000256" key="1">
    <source>
        <dbReference type="SAM" id="SignalP"/>
    </source>
</evidence>
<feature type="signal peptide" evidence="1">
    <location>
        <begin position="1"/>
        <end position="22"/>
    </location>
</feature>
<dbReference type="AlphaFoldDB" id="A0A6V7QIW6"/>
<keyword evidence="1" id="KW-0732">Signal</keyword>
<sequence length="163" mass="17244">MMRKPILIIFLLQLLFLVSTGAEVDSKVPSFSRTKMLGVECTCDNPCGTPCSIPSLRRRRSPRIFVPFAPAAVAPANMAVPASAAAIHSVCSIAAVRPLPSAAVGGVLPPYYPWIYTPPGELYPQDPGTTQRRASTSVSLGRFATAAAAVGVGFWPCGRLINC</sequence>
<organism evidence="2">
    <name type="scientific">Ananas comosus var. bracteatus</name>
    <name type="common">red pineapple</name>
    <dbReference type="NCBI Taxonomy" id="296719"/>
    <lineage>
        <taxon>Eukaryota</taxon>
        <taxon>Viridiplantae</taxon>
        <taxon>Streptophyta</taxon>
        <taxon>Embryophyta</taxon>
        <taxon>Tracheophyta</taxon>
        <taxon>Spermatophyta</taxon>
        <taxon>Magnoliopsida</taxon>
        <taxon>Liliopsida</taxon>
        <taxon>Poales</taxon>
        <taxon>Bromeliaceae</taxon>
        <taxon>Bromelioideae</taxon>
        <taxon>Ananas</taxon>
    </lineage>
</organism>
<dbReference type="EMBL" id="LR862136">
    <property type="protein sequence ID" value="CAD1842776.1"/>
    <property type="molecule type" value="Genomic_DNA"/>
</dbReference>
<evidence type="ECO:0000313" key="2">
    <source>
        <dbReference type="EMBL" id="CAD1842776.1"/>
    </source>
</evidence>
<proteinExistence type="predicted"/>
<reference evidence="2" key="1">
    <citation type="submission" date="2020-07" db="EMBL/GenBank/DDBJ databases">
        <authorList>
            <person name="Lin J."/>
        </authorList>
    </citation>
    <scope>NUCLEOTIDE SEQUENCE</scope>
</reference>